<dbReference type="NCBIfam" id="NF006871">
    <property type="entry name" value="PRK09367.1"/>
    <property type="match status" value="1"/>
</dbReference>
<comment type="subcellular location">
    <subcellularLocation>
        <location evidence="6 9">Cytoplasm</location>
    </subcellularLocation>
</comment>
<dbReference type="EMBL" id="JAEEGB010000005">
    <property type="protein sequence ID" value="MBI6872131.1"/>
    <property type="molecule type" value="Genomic_DNA"/>
</dbReference>
<dbReference type="Gene3D" id="1.20.200.10">
    <property type="entry name" value="Fumarase/aspartase (Central domain)"/>
    <property type="match status" value="1"/>
</dbReference>
<evidence type="ECO:0000256" key="8">
    <source>
        <dbReference type="RuleBase" id="RU004479"/>
    </source>
</evidence>
<comment type="PTM">
    <text evidence="6">Contains an active site 4-methylidene-imidazol-5-one (MIO), which is formed autocatalytically by cyclization and dehydration of residues Ala-Ser-Gly.</text>
</comment>
<dbReference type="InterPro" id="IPR001106">
    <property type="entry name" value="Aromatic_Lyase"/>
</dbReference>
<protein>
    <recommendedName>
        <fullName evidence="2 6">Histidine ammonia-lyase</fullName>
        <shortName evidence="6">Histidase</shortName>
        <ecNumber evidence="2 6">4.3.1.3</ecNumber>
    </recommendedName>
</protein>
<evidence type="ECO:0000313" key="10">
    <source>
        <dbReference type="EMBL" id="MBI6872131.1"/>
    </source>
</evidence>
<proteinExistence type="inferred from homology"/>
<comment type="catalytic activity">
    <reaction evidence="5 6 8">
        <text>L-histidine = trans-urocanate + NH4(+)</text>
        <dbReference type="Rhea" id="RHEA:21232"/>
        <dbReference type="ChEBI" id="CHEBI:17771"/>
        <dbReference type="ChEBI" id="CHEBI:28938"/>
        <dbReference type="ChEBI" id="CHEBI:57595"/>
        <dbReference type="EC" id="4.3.1.3"/>
    </reaction>
</comment>
<dbReference type="NCBIfam" id="TIGR01225">
    <property type="entry name" value="hutH"/>
    <property type="match status" value="1"/>
</dbReference>
<dbReference type="GO" id="GO:0005737">
    <property type="term" value="C:cytoplasm"/>
    <property type="evidence" value="ECO:0007669"/>
    <property type="project" value="UniProtKB-SubCell"/>
</dbReference>
<dbReference type="GO" id="GO:0004397">
    <property type="term" value="F:histidine ammonia-lyase activity"/>
    <property type="evidence" value="ECO:0007669"/>
    <property type="project" value="UniProtKB-UniRule"/>
</dbReference>
<accession>A0A934M5L1</accession>
<dbReference type="AlphaFoldDB" id="A0A934M5L1"/>
<dbReference type="FunFam" id="1.10.275.10:FF:000005">
    <property type="entry name" value="Histidine ammonia-lyase"/>
    <property type="match status" value="1"/>
</dbReference>
<dbReference type="EC" id="4.3.1.3" evidence="2 6"/>
<sequence length="509" mass="55003">MNNFVIIDGNSLTIEEVVKVARKGVKIKLSEQAKENIITSRKTVEKLIDKGQVIYGINTGFGKFSEVAISPKELEQLQKNLIYSDAVGAGDNFSIEVTRAIMLLRINALAKGHSGIRLETVETLINMLNSRVHPLIREQGSVGASGDLCPLAHMVLVMIGEGNAEYNGTIMNGKNAMEMAKIPIISLVAKEGLALINGTCAMTAVAALAVHDSYVLLKSADIVAALSIEALEGIVDAFDEKIHKVRPHKGQILSAKNLRNLLKESKLTTRQGEKRVQDAYALRCIPQIHGASRPAMEYVKAVVEIEINSATDNPLIFSEEKEVISGGNFHGQPVAIAMDTLGIAVAELADVSERRIERLLNPALNDLPAFLTPVAGINDGYMVAQYAAASLVSENKILAHPASVDSIPTCANQEDHVSFGTIGARKASQIIKHTQRVLATELVCAAQGADFKGKDKLGKGTATAYAVVRKKVDFLENDRILYLEIDDSQEIIKSGELLKEVEKVVGKIE</sequence>
<evidence type="ECO:0000256" key="4">
    <source>
        <dbReference type="ARBA" id="ARBA00023239"/>
    </source>
</evidence>
<evidence type="ECO:0000256" key="5">
    <source>
        <dbReference type="ARBA" id="ARBA00049269"/>
    </source>
</evidence>
<keyword evidence="4 6" id="KW-0456">Lyase</keyword>
<evidence type="ECO:0000256" key="1">
    <source>
        <dbReference type="ARBA" id="ARBA00005113"/>
    </source>
</evidence>
<keyword evidence="11" id="KW-1185">Reference proteome</keyword>
<feature type="cross-link" description="5-imidazolinone (Ala-Gly)" evidence="6">
    <location>
        <begin position="144"/>
        <end position="146"/>
    </location>
</feature>
<dbReference type="GO" id="GO:0006548">
    <property type="term" value="P:L-histidine catabolic process"/>
    <property type="evidence" value="ECO:0007669"/>
    <property type="project" value="UniProtKB-UniRule"/>
</dbReference>
<dbReference type="FunFam" id="1.20.200.10:FF:000003">
    <property type="entry name" value="Histidine ammonia-lyase"/>
    <property type="match status" value="1"/>
</dbReference>
<dbReference type="InterPro" id="IPR005921">
    <property type="entry name" value="HutH"/>
</dbReference>
<dbReference type="HAMAP" id="MF_00229">
    <property type="entry name" value="His_ammonia_lyase"/>
    <property type="match status" value="1"/>
</dbReference>
<name>A0A934M5L1_9CLOT</name>
<evidence type="ECO:0000256" key="6">
    <source>
        <dbReference type="HAMAP-Rule" id="MF_00229"/>
    </source>
</evidence>
<organism evidence="10 11">
    <name type="scientific">Clostridium aciditolerans</name>
    <dbReference type="NCBI Taxonomy" id="339861"/>
    <lineage>
        <taxon>Bacteria</taxon>
        <taxon>Bacillati</taxon>
        <taxon>Bacillota</taxon>
        <taxon>Clostridia</taxon>
        <taxon>Eubacteriales</taxon>
        <taxon>Clostridiaceae</taxon>
        <taxon>Clostridium</taxon>
    </lineage>
</organism>
<dbReference type="Gene3D" id="1.10.275.10">
    <property type="entry name" value="Fumarase/aspartase (N-terminal domain)"/>
    <property type="match status" value="1"/>
</dbReference>
<dbReference type="PANTHER" id="PTHR10362">
    <property type="entry name" value="HISTIDINE AMMONIA-LYASE"/>
    <property type="match status" value="1"/>
</dbReference>
<evidence type="ECO:0000256" key="2">
    <source>
        <dbReference type="ARBA" id="ARBA00012994"/>
    </source>
</evidence>
<comment type="similarity">
    <text evidence="6 7">Belongs to the PAL/histidase family.</text>
</comment>
<keyword evidence="3 6" id="KW-0369">Histidine metabolism</keyword>
<evidence type="ECO:0000256" key="3">
    <source>
        <dbReference type="ARBA" id="ARBA00022808"/>
    </source>
</evidence>
<dbReference type="InterPro" id="IPR008948">
    <property type="entry name" value="L-Aspartase-like"/>
</dbReference>
<dbReference type="InterPro" id="IPR024083">
    <property type="entry name" value="Fumarase/histidase_N"/>
</dbReference>
<feature type="modified residue" description="2,3-didehydroalanine (Ser)" evidence="6">
    <location>
        <position position="145"/>
    </location>
</feature>
<gene>
    <name evidence="6 10" type="primary">hutH</name>
    <name evidence="10" type="ORF">I6U51_05335</name>
</gene>
<dbReference type="InterPro" id="IPR022313">
    <property type="entry name" value="Phe/His_NH3-lyase_AS"/>
</dbReference>
<evidence type="ECO:0000256" key="7">
    <source>
        <dbReference type="RuleBase" id="RU003954"/>
    </source>
</evidence>
<dbReference type="RefSeq" id="WP_211141604.1">
    <property type="nucleotide sequence ID" value="NZ_JAEEGB010000005.1"/>
</dbReference>
<evidence type="ECO:0000313" key="11">
    <source>
        <dbReference type="Proteomes" id="UP000622687"/>
    </source>
</evidence>
<dbReference type="PROSITE" id="PS00488">
    <property type="entry name" value="PAL_HISTIDASE"/>
    <property type="match status" value="1"/>
</dbReference>
<dbReference type="SUPFAM" id="SSF48557">
    <property type="entry name" value="L-aspartase-like"/>
    <property type="match status" value="1"/>
</dbReference>
<keyword evidence="6" id="KW-0963">Cytoplasm</keyword>
<evidence type="ECO:0000256" key="9">
    <source>
        <dbReference type="RuleBase" id="RU004480"/>
    </source>
</evidence>
<dbReference type="Pfam" id="PF00221">
    <property type="entry name" value="Lyase_aromatic"/>
    <property type="match status" value="1"/>
</dbReference>
<comment type="caution">
    <text evidence="10">The sequence shown here is derived from an EMBL/GenBank/DDBJ whole genome shotgun (WGS) entry which is preliminary data.</text>
</comment>
<comment type="pathway">
    <text evidence="1 6 8">Amino-acid degradation; L-histidine degradation into L-glutamate; N-formimidoyl-L-glutamate from L-histidine: step 1/3.</text>
</comment>
<reference evidence="10" key="1">
    <citation type="submission" date="2020-12" db="EMBL/GenBank/DDBJ databases">
        <title>Clostridium thailandense sp. nov., a novel acetogenic bacterium isolated from peat land soil in Thailand.</title>
        <authorList>
            <person name="Chaikitkaew S."/>
            <person name="Birkeland N.K."/>
        </authorList>
    </citation>
    <scope>NUCLEOTIDE SEQUENCE</scope>
    <source>
        <strain evidence="10">DSM 17425</strain>
    </source>
</reference>
<dbReference type="CDD" id="cd00332">
    <property type="entry name" value="PAL-HAL"/>
    <property type="match status" value="1"/>
</dbReference>
<dbReference type="Proteomes" id="UP000622687">
    <property type="component" value="Unassembled WGS sequence"/>
</dbReference>